<evidence type="ECO:0000313" key="1">
    <source>
        <dbReference type="EMBL" id="CAG8412281.1"/>
    </source>
</evidence>
<dbReference type="Proteomes" id="UP001152646">
    <property type="component" value="Unassembled WGS sequence"/>
</dbReference>
<proteinExistence type="predicted"/>
<dbReference type="EMBL" id="CAJVPA010000220">
    <property type="protein sequence ID" value="CAG8412281.1"/>
    <property type="molecule type" value="Genomic_DNA"/>
</dbReference>
<evidence type="ECO:0000313" key="2">
    <source>
        <dbReference type="Proteomes" id="UP001152646"/>
    </source>
</evidence>
<gene>
    <name evidence="1" type="ORF">PSALAMII_LOCUS9306</name>
</gene>
<accession>A0A9W4JPV5</accession>
<dbReference type="AlphaFoldDB" id="A0A9W4JPV5"/>
<dbReference type="OrthoDB" id="5339038at2759"/>
<comment type="caution">
    <text evidence="1">The sequence shown here is derived from an EMBL/GenBank/DDBJ whole genome shotgun (WGS) entry which is preliminary data.</text>
</comment>
<organism evidence="1 2">
    <name type="scientific">Penicillium salamii</name>
    <dbReference type="NCBI Taxonomy" id="1612424"/>
    <lineage>
        <taxon>Eukaryota</taxon>
        <taxon>Fungi</taxon>
        <taxon>Dikarya</taxon>
        <taxon>Ascomycota</taxon>
        <taxon>Pezizomycotina</taxon>
        <taxon>Eurotiomycetes</taxon>
        <taxon>Eurotiomycetidae</taxon>
        <taxon>Eurotiales</taxon>
        <taxon>Aspergillaceae</taxon>
        <taxon>Penicillium</taxon>
    </lineage>
</organism>
<protein>
    <submittedName>
        <fullName evidence="1">Uncharacterized protein</fullName>
    </submittedName>
</protein>
<reference evidence="1" key="1">
    <citation type="submission" date="2021-07" db="EMBL/GenBank/DDBJ databases">
        <authorList>
            <person name="Branca A.L. A."/>
        </authorList>
    </citation>
    <scope>NUCLEOTIDE SEQUENCE</scope>
</reference>
<name>A0A9W4JPV5_9EURO</name>
<dbReference type="PANTHER" id="PTHR38795:SF1">
    <property type="entry name" value="DUF6604 DOMAIN-CONTAINING PROTEIN"/>
    <property type="match status" value="1"/>
</dbReference>
<sequence>MGICQSIDFLKQLLERDATMHGDPKRNAFFKDLMVELCEDFIDWLGESKYQSGLVGIPPSRFSETNSNGLWEYSPFLCGAGLSEALELSYGAAMLIWDNVPEPICIIHLHNMLAQKGLLKRGVGLWNALGVDLFQDAIFNGKPPTSNFLKAFEDRVGAANSQREIFRNRAQRAQMARNATKLSDLLDPSVNRFFKLKSMLEVYKAVNWNPDRISDEEIPTPSMLSFLRITETKQIKDRVTGEVKLEETDLVKRYKAWE</sequence>
<dbReference type="PANTHER" id="PTHR38795">
    <property type="entry name" value="DUF6604 DOMAIN-CONTAINING PROTEIN"/>
    <property type="match status" value="1"/>
</dbReference>